<protein>
    <submittedName>
        <fullName evidence="2">Uncharacterized protein</fullName>
    </submittedName>
</protein>
<gene>
    <name evidence="2" type="ORF">HM131_17120</name>
</gene>
<feature type="transmembrane region" description="Helical" evidence="1">
    <location>
        <begin position="265"/>
        <end position="284"/>
    </location>
</feature>
<evidence type="ECO:0000256" key="1">
    <source>
        <dbReference type="SAM" id="Phobius"/>
    </source>
</evidence>
<dbReference type="AlphaFoldDB" id="A0A1W5ZYY5"/>
<evidence type="ECO:0000313" key="3">
    <source>
        <dbReference type="Proteomes" id="UP000192527"/>
    </source>
</evidence>
<keyword evidence="1" id="KW-0472">Membrane</keyword>
<sequence>MMDLINLYVYEVTRRLPEKMQDDIALELKSTIHDMLPDGGYNEKDVKQVLETLGNPATLASRYKDSPSHLIGSPFYESYLSVLKITLPIALTVALLSLIAAEIVSYDSQESFIGVLLAISGKVIRTAIEVAIQTFFWITITFIVIERTVSSDKLPDTPFGRKWTPEHLKETAVIPKKRAISRWEVFFGLLWTAIWATVYFKASHLIAIYMFGEKEGFRQTIPLFNEEILRSYWPFIVLLIGVEVALSIYKWLARQWTNKLAVANLLSNLLFLGVLCLVITNDALFSTDAMAFMSDSLNNHADRIVQWAKLTLIITFVVITGLDSFEGFRKANKGIDLNKKLDVSKL</sequence>
<dbReference type="Proteomes" id="UP000192527">
    <property type="component" value="Chromosome"/>
</dbReference>
<feature type="transmembrane region" description="Helical" evidence="1">
    <location>
        <begin position="304"/>
        <end position="325"/>
    </location>
</feature>
<keyword evidence="1" id="KW-1133">Transmembrane helix</keyword>
<feature type="transmembrane region" description="Helical" evidence="1">
    <location>
        <begin position="126"/>
        <end position="145"/>
    </location>
</feature>
<evidence type="ECO:0000313" key="2">
    <source>
        <dbReference type="EMBL" id="ARI78451.1"/>
    </source>
</evidence>
<dbReference type="STRING" id="402384.HM131_17120"/>
<feature type="transmembrane region" description="Helical" evidence="1">
    <location>
        <begin position="85"/>
        <end position="106"/>
    </location>
</feature>
<reference evidence="2 3" key="1">
    <citation type="submission" date="2017-04" db="EMBL/GenBank/DDBJ databases">
        <title>The whole genome sequencing and assembly of Halobacillus mangrovi strain.</title>
        <authorList>
            <person name="Lee S.-J."/>
            <person name="Park M.-K."/>
            <person name="Kim J.-Y."/>
            <person name="Lee Y.-J."/>
            <person name="Yi H."/>
            <person name="Bahn Y.-S."/>
            <person name="Kim J.F."/>
            <person name="Lee D.-W."/>
        </authorList>
    </citation>
    <scope>NUCLEOTIDE SEQUENCE [LARGE SCALE GENOMIC DNA]</scope>
    <source>
        <strain evidence="2 3">KTB 131</strain>
    </source>
</reference>
<feature type="transmembrane region" description="Helical" evidence="1">
    <location>
        <begin position="185"/>
        <end position="212"/>
    </location>
</feature>
<proteinExistence type="predicted"/>
<dbReference type="RefSeq" id="WP_085030910.1">
    <property type="nucleotide sequence ID" value="NZ_CP020772.1"/>
</dbReference>
<keyword evidence="1" id="KW-0812">Transmembrane</keyword>
<name>A0A1W5ZYY5_9BACI</name>
<organism evidence="2 3">
    <name type="scientific">Halobacillus mangrovi</name>
    <dbReference type="NCBI Taxonomy" id="402384"/>
    <lineage>
        <taxon>Bacteria</taxon>
        <taxon>Bacillati</taxon>
        <taxon>Bacillota</taxon>
        <taxon>Bacilli</taxon>
        <taxon>Bacillales</taxon>
        <taxon>Bacillaceae</taxon>
        <taxon>Halobacillus</taxon>
    </lineage>
</organism>
<dbReference type="KEGG" id="hmn:HM131_17120"/>
<dbReference type="EMBL" id="CP020772">
    <property type="protein sequence ID" value="ARI78451.1"/>
    <property type="molecule type" value="Genomic_DNA"/>
</dbReference>
<feature type="transmembrane region" description="Helical" evidence="1">
    <location>
        <begin position="232"/>
        <end position="253"/>
    </location>
</feature>
<accession>A0A1W5ZYY5</accession>
<keyword evidence="3" id="KW-1185">Reference proteome</keyword>